<feature type="transmembrane region" description="Helical" evidence="2">
    <location>
        <begin position="244"/>
        <end position="262"/>
    </location>
</feature>
<dbReference type="InterPro" id="IPR045339">
    <property type="entry name" value="DUF6534"/>
</dbReference>
<feature type="domain" description="DUF6534" evidence="3">
    <location>
        <begin position="208"/>
        <end position="294"/>
    </location>
</feature>
<evidence type="ECO:0000259" key="3">
    <source>
        <dbReference type="Pfam" id="PF20152"/>
    </source>
</evidence>
<dbReference type="Pfam" id="PF20152">
    <property type="entry name" value="DUF6534"/>
    <property type="match status" value="1"/>
</dbReference>
<dbReference type="PANTHER" id="PTHR40465:SF1">
    <property type="entry name" value="DUF6534 DOMAIN-CONTAINING PROTEIN"/>
    <property type="match status" value="1"/>
</dbReference>
<evidence type="ECO:0000313" key="4">
    <source>
        <dbReference type="EMBL" id="KIJ29251.1"/>
    </source>
</evidence>
<dbReference type="AlphaFoldDB" id="A0A0C9UVA9"/>
<keyword evidence="2" id="KW-0812">Transmembrane</keyword>
<feature type="transmembrane region" description="Helical" evidence="2">
    <location>
        <begin position="268"/>
        <end position="289"/>
    </location>
</feature>
<dbReference type="OrthoDB" id="3268841at2759"/>
<feature type="transmembrane region" description="Helical" evidence="2">
    <location>
        <begin position="76"/>
        <end position="95"/>
    </location>
</feature>
<name>A0A0C9UVA9_SPHS4</name>
<evidence type="ECO:0000256" key="2">
    <source>
        <dbReference type="SAM" id="Phobius"/>
    </source>
</evidence>
<keyword evidence="2" id="KW-0472">Membrane</keyword>
<evidence type="ECO:0000313" key="5">
    <source>
        <dbReference type="EMBL" id="KIJ29960.1"/>
    </source>
</evidence>
<feature type="transmembrane region" description="Helical" evidence="2">
    <location>
        <begin position="42"/>
        <end position="64"/>
    </location>
</feature>
<dbReference type="HOGENOM" id="CLU_049781_0_0_1"/>
<sequence length="381" mass="42882">MAYTFTDPIYGNISYQYAGLFNSNYTVGFVDYMLLHNYRVTLGPVFLGLLFMGFLQGVLFLQYTRYLERYLHEQRWTKWLVHGAFCVCLLKWIYVTWFTYDRFVTHFGDWAYLNIYLYQSGIPVSTALASAICQAFYTHRCWQLCHNWLFLFATSITLVGSLAASAVMTWGIASLAETYEVIMTYHPRFVYLEGVIIPVANVHYACGLACDIMITAFTCYYLLAQKSGFSQTDTMISRLARISVESALGPTIIALVTLVLSNKSEESSWYLMTNLALSHVYTASLLYTVNTRQSVTDGLSTATARTNGGKTMGVGGASNWFRLGTVRKTTADKATVANAVRVEVSTMQYTEAFPHDGSDMSKDPDRGDESSLSDSHKLRNI</sequence>
<keyword evidence="6" id="KW-1185">Reference proteome</keyword>
<organism evidence="4 6">
    <name type="scientific">Sphaerobolus stellatus (strain SS14)</name>
    <dbReference type="NCBI Taxonomy" id="990650"/>
    <lineage>
        <taxon>Eukaryota</taxon>
        <taxon>Fungi</taxon>
        <taxon>Dikarya</taxon>
        <taxon>Basidiomycota</taxon>
        <taxon>Agaricomycotina</taxon>
        <taxon>Agaricomycetes</taxon>
        <taxon>Phallomycetidae</taxon>
        <taxon>Geastrales</taxon>
        <taxon>Sphaerobolaceae</taxon>
        <taxon>Sphaerobolus</taxon>
    </lineage>
</organism>
<reference evidence="4 6" key="1">
    <citation type="submission" date="2014-06" db="EMBL/GenBank/DDBJ databases">
        <title>Evolutionary Origins and Diversification of the Mycorrhizal Mutualists.</title>
        <authorList>
            <consortium name="DOE Joint Genome Institute"/>
            <consortium name="Mycorrhizal Genomics Consortium"/>
            <person name="Kohler A."/>
            <person name="Kuo A."/>
            <person name="Nagy L.G."/>
            <person name="Floudas D."/>
            <person name="Copeland A."/>
            <person name="Barry K.W."/>
            <person name="Cichocki N."/>
            <person name="Veneault-Fourrey C."/>
            <person name="LaButti K."/>
            <person name="Lindquist E.A."/>
            <person name="Lipzen A."/>
            <person name="Lundell T."/>
            <person name="Morin E."/>
            <person name="Murat C."/>
            <person name="Riley R."/>
            <person name="Ohm R."/>
            <person name="Sun H."/>
            <person name="Tunlid A."/>
            <person name="Henrissat B."/>
            <person name="Grigoriev I.V."/>
            <person name="Hibbett D.S."/>
            <person name="Martin F."/>
        </authorList>
    </citation>
    <scope>NUCLEOTIDE SEQUENCE [LARGE SCALE GENOMIC DNA]</scope>
    <source>
        <strain evidence="4 6">SS14</strain>
    </source>
</reference>
<feature type="transmembrane region" description="Helical" evidence="2">
    <location>
        <begin position="202"/>
        <end position="223"/>
    </location>
</feature>
<feature type="transmembrane region" description="Helical" evidence="2">
    <location>
        <begin position="115"/>
        <end position="137"/>
    </location>
</feature>
<gene>
    <name evidence="5" type="ORF">M422DRAFT_268528</name>
    <name evidence="4" type="ORF">M422DRAFT_269326</name>
</gene>
<dbReference type="EMBL" id="KN837286">
    <property type="protein sequence ID" value="KIJ29251.1"/>
    <property type="molecule type" value="Genomic_DNA"/>
</dbReference>
<dbReference type="PANTHER" id="PTHR40465">
    <property type="entry name" value="CHROMOSOME 1, WHOLE GENOME SHOTGUN SEQUENCE"/>
    <property type="match status" value="1"/>
</dbReference>
<feature type="compositionally biased region" description="Basic and acidic residues" evidence="1">
    <location>
        <begin position="353"/>
        <end position="381"/>
    </location>
</feature>
<dbReference type="EMBL" id="KN837271">
    <property type="protein sequence ID" value="KIJ29960.1"/>
    <property type="molecule type" value="Genomic_DNA"/>
</dbReference>
<feature type="region of interest" description="Disordered" evidence="1">
    <location>
        <begin position="351"/>
        <end position="381"/>
    </location>
</feature>
<evidence type="ECO:0000313" key="6">
    <source>
        <dbReference type="Proteomes" id="UP000054279"/>
    </source>
</evidence>
<evidence type="ECO:0000256" key="1">
    <source>
        <dbReference type="SAM" id="MobiDB-lite"/>
    </source>
</evidence>
<keyword evidence="2" id="KW-1133">Transmembrane helix</keyword>
<dbReference type="Proteomes" id="UP000054279">
    <property type="component" value="Unassembled WGS sequence"/>
</dbReference>
<protein>
    <recommendedName>
        <fullName evidence="3">DUF6534 domain-containing protein</fullName>
    </recommendedName>
</protein>
<accession>A0A0C9UVA9</accession>
<proteinExistence type="predicted"/>
<feature type="transmembrane region" description="Helical" evidence="2">
    <location>
        <begin position="149"/>
        <end position="173"/>
    </location>
</feature>